<evidence type="ECO:0000313" key="8">
    <source>
        <dbReference type="Proteomes" id="UP000521676"/>
    </source>
</evidence>
<dbReference type="AlphaFoldDB" id="A0A8T7LZJ9"/>
<evidence type="ECO:0000256" key="2">
    <source>
        <dbReference type="ARBA" id="ARBA00023015"/>
    </source>
</evidence>
<proteinExistence type="inferred from homology"/>
<evidence type="ECO:0000259" key="5">
    <source>
        <dbReference type="PROSITE" id="PS50931"/>
    </source>
</evidence>
<reference evidence="7" key="2">
    <citation type="journal article" date="2024" name="Nature">
        <title>Anoxygenic phototroph of the Chloroflexota uses a type I reaction centre.</title>
        <authorList>
            <person name="Tsuji J.M."/>
            <person name="Shaw N.A."/>
            <person name="Nagashima S."/>
            <person name="Venkiteswaran J.J."/>
            <person name="Schiff S.L."/>
            <person name="Watanabe T."/>
            <person name="Fukui M."/>
            <person name="Hanada S."/>
            <person name="Tank M."/>
            <person name="Neufeld J.D."/>
        </authorList>
    </citation>
    <scope>NUCLEOTIDE SEQUENCE</scope>
    <source>
        <strain evidence="7">L227-S17</strain>
    </source>
</reference>
<dbReference type="Gene3D" id="1.10.10.10">
    <property type="entry name" value="Winged helix-like DNA-binding domain superfamily/Winged helix DNA-binding domain"/>
    <property type="match status" value="1"/>
</dbReference>
<keyword evidence="3" id="KW-0238">DNA-binding</keyword>
<dbReference type="EMBL" id="CP128399">
    <property type="protein sequence ID" value="WJW66303.1"/>
    <property type="molecule type" value="Genomic_DNA"/>
</dbReference>
<dbReference type="SUPFAM" id="SSF53850">
    <property type="entry name" value="Periplasmic binding protein-like II"/>
    <property type="match status" value="1"/>
</dbReference>
<accession>A0A8T7LZJ9</accession>
<dbReference type="PROSITE" id="PS50931">
    <property type="entry name" value="HTH_LYSR"/>
    <property type="match status" value="1"/>
</dbReference>
<name>A0A8T7LZJ9_9CHLR</name>
<dbReference type="Pfam" id="PF03466">
    <property type="entry name" value="LysR_substrate"/>
    <property type="match status" value="1"/>
</dbReference>
<dbReference type="PANTHER" id="PTHR30126">
    <property type="entry name" value="HTH-TYPE TRANSCRIPTIONAL REGULATOR"/>
    <property type="match status" value="1"/>
</dbReference>
<dbReference type="InterPro" id="IPR036388">
    <property type="entry name" value="WH-like_DNA-bd_sf"/>
</dbReference>
<sequence length="299" mass="33133">MNYTLHQLKVFYTVSNCGSYTKAAQQLGLQQPTVSEQVSTLEKTFGLDLIERIHGGLRLTDAGKVLYQSVQHVLGVSDDLGRIVEQLRGQSTGTVRVCADTTVGTSAIPDVISKFQRLHSGIQIILEVVNRAKVIERLEEGKVDLAVMGRPPDLRGLEVEIFLPNELLMVASVRHRLAYQLKLPLSAISDERFLVRESGSGTRTALIELLETVGIKPKIAMVLSHNEAIKQAVIADLGIALMSRNVLEQELKLGLMTILDLEGLPIIRRWHVVSPPGKLVSPATREFRQFLKNYQPNSK</sequence>
<dbReference type="Proteomes" id="UP000521676">
    <property type="component" value="Unassembled WGS sequence"/>
</dbReference>
<dbReference type="EMBL" id="JACATZ010000001">
    <property type="protein sequence ID" value="NWJ44411.1"/>
    <property type="molecule type" value="Genomic_DNA"/>
</dbReference>
<evidence type="ECO:0000313" key="6">
    <source>
        <dbReference type="EMBL" id="NWJ44411.1"/>
    </source>
</evidence>
<keyword evidence="9" id="KW-1185">Reference proteome</keyword>
<protein>
    <submittedName>
        <fullName evidence="6">LysR family transcriptional regulator</fullName>
    </submittedName>
</protein>
<evidence type="ECO:0000256" key="3">
    <source>
        <dbReference type="ARBA" id="ARBA00023125"/>
    </source>
</evidence>
<feature type="domain" description="HTH lysR-type" evidence="5">
    <location>
        <begin position="1"/>
        <end position="60"/>
    </location>
</feature>
<comment type="similarity">
    <text evidence="1">Belongs to the LysR transcriptional regulatory family.</text>
</comment>
<dbReference type="Proteomes" id="UP001431572">
    <property type="component" value="Chromosome 1"/>
</dbReference>
<dbReference type="PRINTS" id="PR00039">
    <property type="entry name" value="HTHLYSR"/>
</dbReference>
<dbReference type="Gene3D" id="3.40.190.290">
    <property type="match status" value="1"/>
</dbReference>
<dbReference type="Pfam" id="PF00126">
    <property type="entry name" value="HTH_1"/>
    <property type="match status" value="1"/>
</dbReference>
<gene>
    <name evidence="6" type="ORF">HXX08_00890</name>
    <name evidence="7" type="ORF">OZ401_002097</name>
</gene>
<dbReference type="InterPro" id="IPR036390">
    <property type="entry name" value="WH_DNA-bd_sf"/>
</dbReference>
<dbReference type="InterPro" id="IPR005119">
    <property type="entry name" value="LysR_subst-bd"/>
</dbReference>
<dbReference type="PANTHER" id="PTHR30126:SF5">
    <property type="entry name" value="HTH-TYPE TRANSCRIPTIONAL ACTIVATOR CMPR"/>
    <property type="match status" value="1"/>
</dbReference>
<dbReference type="GO" id="GO:0003700">
    <property type="term" value="F:DNA-binding transcription factor activity"/>
    <property type="evidence" value="ECO:0007669"/>
    <property type="project" value="InterPro"/>
</dbReference>
<dbReference type="GO" id="GO:0000976">
    <property type="term" value="F:transcription cis-regulatory region binding"/>
    <property type="evidence" value="ECO:0007669"/>
    <property type="project" value="TreeGrafter"/>
</dbReference>
<dbReference type="InterPro" id="IPR000847">
    <property type="entry name" value="LysR_HTH_N"/>
</dbReference>
<dbReference type="RefSeq" id="WP_341468187.1">
    <property type="nucleotide sequence ID" value="NZ_CP128399.1"/>
</dbReference>
<evidence type="ECO:0000256" key="1">
    <source>
        <dbReference type="ARBA" id="ARBA00009437"/>
    </source>
</evidence>
<dbReference type="FunFam" id="1.10.10.10:FF:000001">
    <property type="entry name" value="LysR family transcriptional regulator"/>
    <property type="match status" value="1"/>
</dbReference>
<keyword evidence="4" id="KW-0804">Transcription</keyword>
<organism evidence="6 8">
    <name type="scientific">Candidatus Chlorohelix allophototropha</name>
    <dbReference type="NCBI Taxonomy" id="3003348"/>
    <lineage>
        <taxon>Bacteria</taxon>
        <taxon>Bacillati</taxon>
        <taxon>Chloroflexota</taxon>
        <taxon>Chloroflexia</taxon>
        <taxon>Candidatus Chloroheliales</taxon>
        <taxon>Candidatus Chloroheliaceae</taxon>
        <taxon>Candidatus Chlorohelix</taxon>
    </lineage>
</organism>
<evidence type="ECO:0000313" key="7">
    <source>
        <dbReference type="EMBL" id="WJW66303.1"/>
    </source>
</evidence>
<keyword evidence="2" id="KW-0805">Transcription regulation</keyword>
<dbReference type="SUPFAM" id="SSF46785">
    <property type="entry name" value="Winged helix' DNA-binding domain"/>
    <property type="match status" value="1"/>
</dbReference>
<evidence type="ECO:0000313" key="9">
    <source>
        <dbReference type="Proteomes" id="UP001431572"/>
    </source>
</evidence>
<evidence type="ECO:0000256" key="4">
    <source>
        <dbReference type="ARBA" id="ARBA00023163"/>
    </source>
</evidence>
<reference evidence="6 8" key="1">
    <citation type="submission" date="2020-06" db="EMBL/GenBank/DDBJ databases">
        <title>Anoxygenic phototrophic Chloroflexota member uses a Type I reaction center.</title>
        <authorList>
            <person name="Tsuji J.M."/>
            <person name="Shaw N.A."/>
            <person name="Nagashima S."/>
            <person name="Venkiteswaran J."/>
            <person name="Schiff S.L."/>
            <person name="Hanada S."/>
            <person name="Tank M."/>
            <person name="Neufeld J.D."/>
        </authorList>
    </citation>
    <scope>NUCLEOTIDE SEQUENCE [LARGE SCALE GENOMIC DNA]</scope>
    <source>
        <strain evidence="6">L227-S17</strain>
    </source>
</reference>